<accession>A0A1W6JY02</accession>
<comment type="catalytic activity">
    <reaction evidence="10">
        <text>L-threonyl-[protein] + ATP = O-phospho-L-threonyl-[protein] + ADP + H(+)</text>
        <dbReference type="Rhea" id="RHEA:46608"/>
        <dbReference type="Rhea" id="RHEA-COMP:11060"/>
        <dbReference type="Rhea" id="RHEA-COMP:11605"/>
        <dbReference type="ChEBI" id="CHEBI:15378"/>
        <dbReference type="ChEBI" id="CHEBI:30013"/>
        <dbReference type="ChEBI" id="CHEBI:30616"/>
        <dbReference type="ChEBI" id="CHEBI:61977"/>
        <dbReference type="ChEBI" id="CHEBI:456216"/>
        <dbReference type="EC" id="2.7.11.1"/>
    </reaction>
</comment>
<evidence type="ECO:0000256" key="9">
    <source>
        <dbReference type="ARBA" id="ARBA00022842"/>
    </source>
</evidence>
<keyword evidence="3" id="KW-0723">Serine/threonine-protein kinase</keyword>
<evidence type="ECO:0000256" key="8">
    <source>
        <dbReference type="ARBA" id="ARBA00022840"/>
    </source>
</evidence>
<keyword evidence="5" id="KW-0479">Metal-binding</keyword>
<sequence length="250" mass="28976">MSEKKKKIEKRRKDADLFKVVDSTIDPRTYLLLQDIARKLRIDYYLGAISSGKEAKVYPAKTYDGNFYAVKIYYVSTSASKKAIQKYTFGDKRFENIKASNTKKLISIWARKEFKNLSILYESGVNVPKPILVQEHILVMNFIGENGVRAPLLKELPDEEITKDMYEEILSQIDLMVNKAKLVHGDLSEYNIIVYDKIYIIDVSQSISIESENAPELLRRDIENINRFFESKGIEVNDTEEILKRFNIIT</sequence>
<dbReference type="EMBL" id="CP020477">
    <property type="protein sequence ID" value="ARM75143.1"/>
    <property type="molecule type" value="Genomic_DNA"/>
</dbReference>
<dbReference type="KEGG" id="aman:B6F84_03240"/>
<evidence type="ECO:0000313" key="13">
    <source>
        <dbReference type="EMBL" id="ARM75143.1"/>
    </source>
</evidence>
<dbReference type="InterPro" id="IPR051272">
    <property type="entry name" value="RIO-type_Ser/Thr_kinase"/>
</dbReference>
<dbReference type="CDD" id="cd05145">
    <property type="entry name" value="RIO1_like"/>
    <property type="match status" value="1"/>
</dbReference>
<dbReference type="Gene3D" id="1.10.510.10">
    <property type="entry name" value="Transferase(Phosphotransferase) domain 1"/>
    <property type="match status" value="1"/>
</dbReference>
<dbReference type="STRING" id="282676.B6F84_03240"/>
<dbReference type="RefSeq" id="WP_148690900.1">
    <property type="nucleotide sequence ID" value="NZ_CP020477.1"/>
</dbReference>
<evidence type="ECO:0000256" key="1">
    <source>
        <dbReference type="ARBA" id="ARBA00009196"/>
    </source>
</evidence>
<dbReference type="EC" id="2.7.11.1" evidence="2"/>
<dbReference type="InterPro" id="IPR018934">
    <property type="entry name" value="RIO_dom"/>
</dbReference>
<dbReference type="GeneID" id="41589901"/>
<evidence type="ECO:0000256" key="5">
    <source>
        <dbReference type="ARBA" id="ARBA00022723"/>
    </source>
</evidence>
<protein>
    <recommendedName>
        <fullName evidence="2">non-specific serine/threonine protein kinase</fullName>
        <ecNumber evidence="2">2.7.11.1</ecNumber>
    </recommendedName>
</protein>
<dbReference type="Gene3D" id="3.30.200.20">
    <property type="entry name" value="Phosphorylase Kinase, domain 1"/>
    <property type="match status" value="1"/>
</dbReference>
<evidence type="ECO:0000256" key="10">
    <source>
        <dbReference type="ARBA" id="ARBA00047899"/>
    </source>
</evidence>
<keyword evidence="14" id="KW-1185">Reference proteome</keyword>
<dbReference type="GO" id="GO:0046872">
    <property type="term" value="F:metal ion binding"/>
    <property type="evidence" value="ECO:0007669"/>
    <property type="project" value="UniProtKB-KW"/>
</dbReference>
<gene>
    <name evidence="13" type="ORF">B6F84_03240</name>
</gene>
<dbReference type="SMART" id="SM00090">
    <property type="entry name" value="RIO"/>
    <property type="match status" value="1"/>
</dbReference>
<dbReference type="InterPro" id="IPR011009">
    <property type="entry name" value="Kinase-like_dom_sf"/>
</dbReference>
<reference evidence="13 14" key="1">
    <citation type="submission" date="2017-03" db="EMBL/GenBank/DDBJ databases">
        <title>Sulfur activation and transportation mechanism of thermophilic Archaea Acidianus manzaensis YN-25.</title>
        <authorList>
            <person name="Ma Y."/>
            <person name="Yang Y."/>
            <person name="Xia J."/>
        </authorList>
    </citation>
    <scope>NUCLEOTIDE SEQUENCE [LARGE SCALE GENOMIC DNA]</scope>
    <source>
        <strain evidence="13 14">YN-25</strain>
    </source>
</reference>
<keyword evidence="9" id="KW-0460">Magnesium</keyword>
<evidence type="ECO:0000256" key="2">
    <source>
        <dbReference type="ARBA" id="ARBA00012513"/>
    </source>
</evidence>
<dbReference type="PROSITE" id="PS50011">
    <property type="entry name" value="PROTEIN_KINASE_DOM"/>
    <property type="match status" value="1"/>
</dbReference>
<dbReference type="SUPFAM" id="SSF56112">
    <property type="entry name" value="Protein kinase-like (PK-like)"/>
    <property type="match status" value="1"/>
</dbReference>
<feature type="domain" description="Protein kinase" evidence="12">
    <location>
        <begin position="43"/>
        <end position="250"/>
    </location>
</feature>
<keyword evidence="8" id="KW-0067">ATP-binding</keyword>
<dbReference type="InterPro" id="IPR000719">
    <property type="entry name" value="Prot_kinase_dom"/>
</dbReference>
<keyword evidence="7 13" id="KW-0418">Kinase</keyword>
<comment type="catalytic activity">
    <reaction evidence="11">
        <text>L-seryl-[protein] + ATP = O-phospho-L-seryl-[protein] + ADP + H(+)</text>
        <dbReference type="Rhea" id="RHEA:17989"/>
        <dbReference type="Rhea" id="RHEA-COMP:9863"/>
        <dbReference type="Rhea" id="RHEA-COMP:11604"/>
        <dbReference type="ChEBI" id="CHEBI:15378"/>
        <dbReference type="ChEBI" id="CHEBI:29999"/>
        <dbReference type="ChEBI" id="CHEBI:30616"/>
        <dbReference type="ChEBI" id="CHEBI:83421"/>
        <dbReference type="ChEBI" id="CHEBI:456216"/>
        <dbReference type="EC" id="2.7.11.1"/>
    </reaction>
</comment>
<proteinExistence type="inferred from homology"/>
<keyword evidence="6" id="KW-0547">Nucleotide-binding</keyword>
<dbReference type="InterPro" id="IPR018935">
    <property type="entry name" value="RIO_kinase_CS"/>
</dbReference>
<dbReference type="PANTHER" id="PTHR45723">
    <property type="entry name" value="SERINE/THREONINE-PROTEIN KINASE RIO1"/>
    <property type="match status" value="1"/>
</dbReference>
<comment type="similarity">
    <text evidence="1">Belongs to the protein kinase superfamily. RIO-type Ser/Thr kinase family.</text>
</comment>
<dbReference type="GO" id="GO:0005524">
    <property type="term" value="F:ATP binding"/>
    <property type="evidence" value="ECO:0007669"/>
    <property type="project" value="UniProtKB-KW"/>
</dbReference>
<evidence type="ECO:0000256" key="4">
    <source>
        <dbReference type="ARBA" id="ARBA00022679"/>
    </source>
</evidence>
<evidence type="ECO:0000256" key="3">
    <source>
        <dbReference type="ARBA" id="ARBA00022527"/>
    </source>
</evidence>
<dbReference type="Pfam" id="PF01163">
    <property type="entry name" value="RIO1"/>
    <property type="match status" value="1"/>
</dbReference>
<evidence type="ECO:0000313" key="14">
    <source>
        <dbReference type="Proteomes" id="UP000193404"/>
    </source>
</evidence>
<dbReference type="AlphaFoldDB" id="A0A1W6JY02"/>
<evidence type="ECO:0000259" key="12">
    <source>
        <dbReference type="PROSITE" id="PS50011"/>
    </source>
</evidence>
<organism evidence="13 14">
    <name type="scientific">Acidianus manzaensis</name>
    <dbReference type="NCBI Taxonomy" id="282676"/>
    <lineage>
        <taxon>Archaea</taxon>
        <taxon>Thermoproteota</taxon>
        <taxon>Thermoprotei</taxon>
        <taxon>Sulfolobales</taxon>
        <taxon>Sulfolobaceae</taxon>
        <taxon>Acidianus</taxon>
    </lineage>
</organism>
<dbReference type="Proteomes" id="UP000193404">
    <property type="component" value="Chromosome"/>
</dbReference>
<dbReference type="GO" id="GO:0004674">
    <property type="term" value="F:protein serine/threonine kinase activity"/>
    <property type="evidence" value="ECO:0007669"/>
    <property type="project" value="UniProtKB-KW"/>
</dbReference>
<evidence type="ECO:0000256" key="7">
    <source>
        <dbReference type="ARBA" id="ARBA00022777"/>
    </source>
</evidence>
<keyword evidence="4" id="KW-0808">Transferase</keyword>
<evidence type="ECO:0000256" key="6">
    <source>
        <dbReference type="ARBA" id="ARBA00022741"/>
    </source>
</evidence>
<evidence type="ECO:0000256" key="11">
    <source>
        <dbReference type="ARBA" id="ARBA00048679"/>
    </source>
</evidence>
<dbReference type="PROSITE" id="PS01245">
    <property type="entry name" value="RIO1"/>
    <property type="match status" value="1"/>
</dbReference>
<dbReference type="InterPro" id="IPR000687">
    <property type="entry name" value="RIO_kinase"/>
</dbReference>
<dbReference type="OrthoDB" id="31344at2157"/>
<name>A0A1W6JY02_9CREN</name>